<evidence type="ECO:0000313" key="2">
    <source>
        <dbReference type="Proteomes" id="UP000001036"/>
    </source>
</evidence>
<reference evidence="1 2" key="1">
    <citation type="journal article" date="2008" name="J. Bacteriol.">
        <title>Insights into plant cell wall degradation from the genome sequence of the soil bacterium Cellvibrio japonicus.</title>
        <authorList>
            <person name="Deboy R.T."/>
            <person name="Mongodin E.F."/>
            <person name="Fouts D.E."/>
            <person name="Tailford L.E."/>
            <person name="Khouri H."/>
            <person name="Emerson J.B."/>
            <person name="Mohamoud Y."/>
            <person name="Watkins K."/>
            <person name="Henrissat B."/>
            <person name="Gilbert H.J."/>
            <person name="Nelson K.E."/>
        </authorList>
    </citation>
    <scope>NUCLEOTIDE SEQUENCE [LARGE SCALE GENOMIC DNA]</scope>
    <source>
        <strain evidence="1 2">Ueda107</strain>
    </source>
</reference>
<organism evidence="1 2">
    <name type="scientific">Cellvibrio japonicus (strain Ueda107)</name>
    <name type="common">Pseudomonas fluorescens subsp. cellulosa</name>
    <dbReference type="NCBI Taxonomy" id="498211"/>
    <lineage>
        <taxon>Bacteria</taxon>
        <taxon>Pseudomonadati</taxon>
        <taxon>Pseudomonadota</taxon>
        <taxon>Gammaproteobacteria</taxon>
        <taxon>Cellvibrionales</taxon>
        <taxon>Cellvibrionaceae</taxon>
        <taxon>Cellvibrio</taxon>
    </lineage>
</organism>
<dbReference type="EMBL" id="CP000934">
    <property type="protein sequence ID" value="ACE85179.1"/>
    <property type="molecule type" value="Genomic_DNA"/>
</dbReference>
<keyword evidence="2" id="KW-1185">Reference proteome</keyword>
<protein>
    <submittedName>
        <fullName evidence="1">Uncharacterized protein</fullName>
    </submittedName>
</protein>
<dbReference type="HOGENOM" id="CLU_2971006_0_0_6"/>
<dbReference type="STRING" id="498211.CJA_1564"/>
<evidence type="ECO:0000313" key="1">
    <source>
        <dbReference type="EMBL" id="ACE85179.1"/>
    </source>
</evidence>
<dbReference type="Proteomes" id="UP000001036">
    <property type="component" value="Chromosome"/>
</dbReference>
<dbReference type="AlphaFoldDB" id="B3PE54"/>
<name>B3PE54_CELJU</name>
<gene>
    <name evidence="1" type="ordered locus">CJA_1564</name>
</gene>
<accession>B3PE54</accession>
<proteinExistence type="predicted"/>
<dbReference type="KEGG" id="cja:CJA_1564"/>
<sequence length="58" mass="6592">MFAALCRHRPKRAFLFVKAHVVKAHALPKTGLDYLINNEEAVKNVSNPYDLIKDRATV</sequence>